<gene>
    <name evidence="7" type="primary">WBGene00279515</name>
</gene>
<accession>A0A8R1V0B9</accession>
<feature type="transmembrane region" description="Helical" evidence="6">
    <location>
        <begin position="345"/>
        <end position="368"/>
    </location>
</feature>
<reference evidence="7" key="2">
    <citation type="submission" date="2022-06" db="UniProtKB">
        <authorList>
            <consortium name="EnsemblMetazoa"/>
        </authorList>
    </citation>
    <scope>IDENTIFICATION</scope>
    <source>
        <strain evidence="7">PS312</strain>
    </source>
</reference>
<sequence>MVEFYKECSSSFDIPSDSSLYEFLTELSKLNGYIFISICIFIGPIIIILNAFVMFILTRKELRSSYNFVFLLMALDQTLVIGILTIQMYKTLFFFKCTPAIFSMFWMLFDLIAVQQMIGICKAHATWLAVIIAFMRLLSIRNKGSSELQFKLVAILCGGAMLFVLVANTPNFFSYMIIWISFQALCDTKEYGDLIIPYALESPIVYENDCMRSSLYSTDSVLNDSSDLSEEGAQRTGSCDSSKRAKDRERTTTLLIDIEFVRRISLIKNASPRNLVLSLMLLTSAANLLIYLFMSRKFREFCLISQTGCTIMSTTHEECSSSLDIPEDGWLATFLNSLAALNGTIFVFFCLFVGPINVAVNLLVMFVLTRKQLRSTYNFVFFLMALDQTIIIGTLTIFMFKTAVFIECRPWFFSLFWALFDLILNQQLIVICKAHATWLAVIIAFMRLMSIRSHGASELQLNLVILICSAALLFVVIVNTPNFFSFTTIWISFELICETKEFGDLLIPLTMESPEIYKNDCLMMRLTSLLTGVLHSAVPCLLLIILTFILLRFLRKARKDRETMILNKSTAQDGDKTTTLLILIMISTMISEIPQGFLVLSLMLITSSFNLFFYLSMSKKFRERPSTRERTYPTDNPSQYFTVCDVGLETVQHHKLEWLSLRISTLATTMLAAEFLLELSTHLRTLYIRGNYAVDNIEWVPLIIGMLTRKLDTLDINHWQRELLSREDADRLIVVSLYSNCVILMNDQSRMGIFYVRSFSIIPRRNYISSANIKTTHLPFIGKKLWFKIGFAMNVVGRSTKLNGHIIHETCPIPRPNKPKKDRALTIIHKSRLNEDLPHITRVGRSNRLNGHIVHGWSSFP</sequence>
<evidence type="ECO:0000313" key="7">
    <source>
        <dbReference type="EnsemblMetazoa" id="PPA41146.1"/>
    </source>
</evidence>
<dbReference type="InterPro" id="IPR017452">
    <property type="entry name" value="GPCR_Rhodpsn_7TM"/>
</dbReference>
<accession>A0A2A6CQ00</accession>
<dbReference type="GO" id="GO:0007186">
    <property type="term" value="P:G protein-coupled receptor signaling pathway"/>
    <property type="evidence" value="ECO:0000318"/>
    <property type="project" value="GO_Central"/>
</dbReference>
<dbReference type="Pfam" id="PF10324">
    <property type="entry name" value="7TM_GPCR_Srw"/>
    <property type="match status" value="2"/>
</dbReference>
<feature type="region of interest" description="Disordered" evidence="5">
    <location>
        <begin position="225"/>
        <end position="245"/>
    </location>
</feature>
<reference evidence="8" key="1">
    <citation type="journal article" date="2008" name="Nat. Genet.">
        <title>The Pristionchus pacificus genome provides a unique perspective on nematode lifestyle and parasitism.</title>
        <authorList>
            <person name="Dieterich C."/>
            <person name="Clifton S.W."/>
            <person name="Schuster L.N."/>
            <person name="Chinwalla A."/>
            <person name="Delehaunty K."/>
            <person name="Dinkelacker I."/>
            <person name="Fulton L."/>
            <person name="Fulton R."/>
            <person name="Godfrey J."/>
            <person name="Minx P."/>
            <person name="Mitreva M."/>
            <person name="Roeseler W."/>
            <person name="Tian H."/>
            <person name="Witte H."/>
            <person name="Yang S.P."/>
            <person name="Wilson R.K."/>
            <person name="Sommer R.J."/>
        </authorList>
    </citation>
    <scope>NUCLEOTIDE SEQUENCE [LARGE SCALE GENOMIC DNA]</scope>
    <source>
        <strain evidence="8">PS312</strain>
    </source>
</reference>
<feature type="transmembrane region" description="Helical" evidence="6">
    <location>
        <begin position="597"/>
        <end position="615"/>
    </location>
</feature>
<dbReference type="Proteomes" id="UP000005239">
    <property type="component" value="Unassembled WGS sequence"/>
</dbReference>
<dbReference type="PROSITE" id="PS50262">
    <property type="entry name" value="G_PROTEIN_RECEP_F1_2"/>
    <property type="match status" value="1"/>
</dbReference>
<feature type="transmembrane region" description="Helical" evidence="6">
    <location>
        <begin position="461"/>
        <end position="478"/>
    </location>
</feature>
<comment type="subcellular location">
    <subcellularLocation>
        <location evidence="1">Membrane</location>
    </subcellularLocation>
</comment>
<dbReference type="PANTHER" id="PTHR46273">
    <property type="entry name" value="MYOSUPPRESSIN RECEPTOR 1, ISOFORM B-RELATED"/>
    <property type="match status" value="1"/>
</dbReference>
<dbReference type="AlphaFoldDB" id="A0A2A6CQ00"/>
<protein>
    <submittedName>
        <fullName evidence="7">G_PROTEIN_RECEP_F1_2 domain-containing protein</fullName>
    </submittedName>
</protein>
<dbReference type="PANTHER" id="PTHR46273:SF14">
    <property type="entry name" value="G-PROTEIN COUPLED RECEPTOR DMSR-1"/>
    <property type="match status" value="1"/>
</dbReference>
<dbReference type="EnsemblMetazoa" id="PPA41146.1">
    <property type="protein sequence ID" value="PPA41146.1"/>
    <property type="gene ID" value="WBGene00279515"/>
</dbReference>
<feature type="transmembrane region" description="Helical" evidence="6">
    <location>
        <begin position="275"/>
        <end position="294"/>
    </location>
</feature>
<dbReference type="InterPro" id="IPR053219">
    <property type="entry name" value="GPCR_Dmsr-1"/>
</dbReference>
<dbReference type="GO" id="GO:0008528">
    <property type="term" value="F:G protein-coupled peptide receptor activity"/>
    <property type="evidence" value="ECO:0000318"/>
    <property type="project" value="GO_Central"/>
</dbReference>
<feature type="transmembrane region" description="Helical" evidence="6">
    <location>
        <begin position="125"/>
        <end position="142"/>
    </location>
</feature>
<name>A0A2A6CQ00_PRIPA</name>
<evidence type="ECO:0000313" key="8">
    <source>
        <dbReference type="Proteomes" id="UP000005239"/>
    </source>
</evidence>
<evidence type="ECO:0000256" key="2">
    <source>
        <dbReference type="ARBA" id="ARBA00022692"/>
    </source>
</evidence>
<feature type="transmembrane region" description="Helical" evidence="6">
    <location>
        <begin position="68"/>
        <end position="86"/>
    </location>
</feature>
<keyword evidence="8" id="KW-1185">Reference proteome</keyword>
<feature type="transmembrane region" description="Helical" evidence="6">
    <location>
        <begin position="533"/>
        <end position="554"/>
    </location>
</feature>
<evidence type="ECO:0000256" key="5">
    <source>
        <dbReference type="SAM" id="MobiDB-lite"/>
    </source>
</evidence>
<feature type="transmembrane region" description="Helical" evidence="6">
    <location>
        <begin position="380"/>
        <end position="406"/>
    </location>
</feature>
<feature type="transmembrane region" description="Helical" evidence="6">
    <location>
        <begin position="33"/>
        <end position="56"/>
    </location>
</feature>
<organism evidence="7 8">
    <name type="scientific">Pristionchus pacificus</name>
    <name type="common">Parasitic nematode worm</name>
    <dbReference type="NCBI Taxonomy" id="54126"/>
    <lineage>
        <taxon>Eukaryota</taxon>
        <taxon>Metazoa</taxon>
        <taxon>Ecdysozoa</taxon>
        <taxon>Nematoda</taxon>
        <taxon>Chromadorea</taxon>
        <taxon>Rhabditida</taxon>
        <taxon>Rhabditina</taxon>
        <taxon>Diplogasteromorpha</taxon>
        <taxon>Diplogasteroidea</taxon>
        <taxon>Neodiplogasteridae</taxon>
        <taxon>Pristionchus</taxon>
    </lineage>
</organism>
<feature type="transmembrane region" description="Helical" evidence="6">
    <location>
        <begin position="92"/>
        <end position="113"/>
    </location>
</feature>
<evidence type="ECO:0000256" key="4">
    <source>
        <dbReference type="ARBA" id="ARBA00023136"/>
    </source>
</evidence>
<keyword evidence="2 6" id="KW-0812">Transmembrane</keyword>
<dbReference type="InterPro" id="IPR019427">
    <property type="entry name" value="7TM_GPCR_serpentine_rcpt_Srw"/>
</dbReference>
<keyword evidence="4 6" id="KW-0472">Membrane</keyword>
<dbReference type="GO" id="GO:0005886">
    <property type="term" value="C:plasma membrane"/>
    <property type="evidence" value="ECO:0000318"/>
    <property type="project" value="GO_Central"/>
</dbReference>
<evidence type="ECO:0000256" key="3">
    <source>
        <dbReference type="ARBA" id="ARBA00022989"/>
    </source>
</evidence>
<dbReference type="SUPFAM" id="SSF81321">
    <property type="entry name" value="Family A G protein-coupled receptor-like"/>
    <property type="match status" value="2"/>
</dbReference>
<proteinExistence type="predicted"/>
<keyword evidence="3 6" id="KW-1133">Transmembrane helix</keyword>
<dbReference type="Gene3D" id="1.20.1070.10">
    <property type="entry name" value="Rhodopsin 7-helix transmembrane proteins"/>
    <property type="match status" value="2"/>
</dbReference>
<evidence type="ECO:0000256" key="1">
    <source>
        <dbReference type="ARBA" id="ARBA00004370"/>
    </source>
</evidence>
<evidence type="ECO:0000256" key="6">
    <source>
        <dbReference type="SAM" id="Phobius"/>
    </source>
</evidence>
<feature type="transmembrane region" description="Helical" evidence="6">
    <location>
        <begin position="426"/>
        <end position="449"/>
    </location>
</feature>